<protein>
    <recommendedName>
        <fullName evidence="5">JmjC domain-containing protein</fullName>
    </recommendedName>
</protein>
<keyword evidence="3" id="KW-0479">Metal-binding</keyword>
<evidence type="ECO:0000313" key="6">
    <source>
        <dbReference type="EMBL" id="GMH08890.1"/>
    </source>
</evidence>
<dbReference type="GO" id="GO:0046872">
    <property type="term" value="F:metal ion binding"/>
    <property type="evidence" value="ECO:0007669"/>
    <property type="project" value="UniProtKB-KW"/>
</dbReference>
<dbReference type="GO" id="GO:0006357">
    <property type="term" value="P:regulation of transcription by RNA polymerase II"/>
    <property type="evidence" value="ECO:0007669"/>
    <property type="project" value="TreeGrafter"/>
</dbReference>
<dbReference type="GO" id="GO:0000785">
    <property type="term" value="C:chromatin"/>
    <property type="evidence" value="ECO:0007669"/>
    <property type="project" value="TreeGrafter"/>
</dbReference>
<evidence type="ECO:0000256" key="3">
    <source>
        <dbReference type="ARBA" id="ARBA00022723"/>
    </source>
</evidence>
<evidence type="ECO:0000313" key="7">
    <source>
        <dbReference type="Proteomes" id="UP001279734"/>
    </source>
</evidence>
<dbReference type="GO" id="GO:0000118">
    <property type="term" value="C:histone deacetylase complex"/>
    <property type="evidence" value="ECO:0007669"/>
    <property type="project" value="TreeGrafter"/>
</dbReference>
<evidence type="ECO:0000256" key="2">
    <source>
        <dbReference type="ARBA" id="ARBA00006801"/>
    </source>
</evidence>
<dbReference type="GO" id="GO:0031490">
    <property type="term" value="F:chromatin DNA binding"/>
    <property type="evidence" value="ECO:0007669"/>
    <property type="project" value="TreeGrafter"/>
</dbReference>
<dbReference type="PANTHER" id="PTHR12549:SF38">
    <property type="entry name" value="JMJC DOMAIN-CONTAINING HISTONE DEMETHYLASE 2, ISOFORM A"/>
    <property type="match status" value="1"/>
</dbReference>
<dbReference type="FunFam" id="2.60.120.650:FF:000033">
    <property type="entry name" value="Transcription factor jumonji (JmjC) domain-containing protein"/>
    <property type="match status" value="1"/>
</dbReference>
<dbReference type="SMART" id="SM00558">
    <property type="entry name" value="JmjC"/>
    <property type="match status" value="1"/>
</dbReference>
<dbReference type="AlphaFoldDB" id="A0AAD3SDT2"/>
<evidence type="ECO:0000259" key="5">
    <source>
        <dbReference type="PROSITE" id="PS51184"/>
    </source>
</evidence>
<reference evidence="6" key="1">
    <citation type="submission" date="2023-05" db="EMBL/GenBank/DDBJ databases">
        <title>Nepenthes gracilis genome sequencing.</title>
        <authorList>
            <person name="Fukushima K."/>
        </authorList>
    </citation>
    <scope>NUCLEOTIDE SEQUENCE</scope>
    <source>
        <strain evidence="6">SING2019-196</strain>
    </source>
</reference>
<dbReference type="Pfam" id="PF02373">
    <property type="entry name" value="JmjC"/>
    <property type="match status" value="1"/>
</dbReference>
<keyword evidence="7" id="KW-1185">Reference proteome</keyword>
<evidence type="ECO:0000256" key="4">
    <source>
        <dbReference type="ARBA" id="ARBA00023242"/>
    </source>
</evidence>
<feature type="domain" description="JmjC" evidence="5">
    <location>
        <begin position="116"/>
        <end position="514"/>
    </location>
</feature>
<dbReference type="InterPro" id="IPR045109">
    <property type="entry name" value="LSDs-like"/>
</dbReference>
<dbReference type="GO" id="GO:0032454">
    <property type="term" value="F:histone H3K9 demethylase activity"/>
    <property type="evidence" value="ECO:0007669"/>
    <property type="project" value="InterPro"/>
</dbReference>
<comment type="subcellular location">
    <subcellularLocation>
        <location evidence="1">Nucleus</location>
    </subcellularLocation>
</comment>
<dbReference type="PANTHER" id="PTHR12549">
    <property type="entry name" value="JMJC DOMAIN-CONTAINING HISTONE DEMETHYLATION PROTEIN"/>
    <property type="match status" value="1"/>
</dbReference>
<dbReference type="PROSITE" id="PS51184">
    <property type="entry name" value="JMJC"/>
    <property type="match status" value="1"/>
</dbReference>
<sequence>MHWMRGEPIIVRNVLETASGLSWEPMVMWRAFRGAKKTMKEATLSVKAIDCLDWCEVEIDTYHFFKGYLQGRRHRNGWPEMLKLKDWPVSNLFEESLPRHGSEIIAMLPYSDYTHPKSGFFNLATKLPDSALKPDLGPKTYIAYGFSEELGSGDSVTKLHCDISDAVNILTHTAKVKVEPWQRKIICELKRECENEDFCDACREKNKISTGNPINEDRISSGKHRDDLYQDFIVKNLVLPNNIDQDTNRSMMKEPLWAYRPIDDSEVAGTELPTHDFDQHNTSSVVNLGDKLEDASAERETKLVKPTQNASEIVESHTYPNENGDISGSALCDASAGGTGTVNKLSRRVSCHQKHSQPSYVMSGNSTDESNALEMTFSSTGDKNLDSLKPDVDASKSYGGAVWDIFRREDVPKMIEYMKKHQKEFRHINNLPVNSVIHPIHDQTFYLSEKHKKQLKEEFGVEPWTFEQHLGEAVFIPAGCPHQVRNRESCIKVALDFVSPENIQECTRLTEEFRLLPKKHRSKEDKLEVKKMALYAASAAVCEARNLIKDPE</sequence>
<organism evidence="6 7">
    <name type="scientific">Nepenthes gracilis</name>
    <name type="common">Slender pitcher plant</name>
    <dbReference type="NCBI Taxonomy" id="150966"/>
    <lineage>
        <taxon>Eukaryota</taxon>
        <taxon>Viridiplantae</taxon>
        <taxon>Streptophyta</taxon>
        <taxon>Embryophyta</taxon>
        <taxon>Tracheophyta</taxon>
        <taxon>Spermatophyta</taxon>
        <taxon>Magnoliopsida</taxon>
        <taxon>eudicotyledons</taxon>
        <taxon>Gunneridae</taxon>
        <taxon>Pentapetalae</taxon>
        <taxon>Caryophyllales</taxon>
        <taxon>Nepenthaceae</taxon>
        <taxon>Nepenthes</taxon>
    </lineage>
</organism>
<gene>
    <name evidence="6" type="ORF">Nepgr_010730</name>
</gene>
<dbReference type="SUPFAM" id="SSF51197">
    <property type="entry name" value="Clavaminate synthase-like"/>
    <property type="match status" value="1"/>
</dbReference>
<accession>A0AAD3SDT2</accession>
<dbReference type="CDD" id="cd02208">
    <property type="entry name" value="cupin_RmlC-like"/>
    <property type="match status" value="1"/>
</dbReference>
<comment type="caution">
    <text evidence="6">The sequence shown here is derived from an EMBL/GenBank/DDBJ whole genome shotgun (WGS) entry which is preliminary data.</text>
</comment>
<dbReference type="Proteomes" id="UP001279734">
    <property type="component" value="Unassembled WGS sequence"/>
</dbReference>
<keyword evidence="4" id="KW-0539">Nucleus</keyword>
<dbReference type="GO" id="GO:0003712">
    <property type="term" value="F:transcription coregulator activity"/>
    <property type="evidence" value="ECO:0007669"/>
    <property type="project" value="TreeGrafter"/>
</dbReference>
<comment type="similarity">
    <text evidence="2">Belongs to the JARID1 histone demethylase family.</text>
</comment>
<name>A0AAD3SDT2_NEPGR</name>
<dbReference type="Gene3D" id="2.60.120.650">
    <property type="entry name" value="Cupin"/>
    <property type="match status" value="2"/>
</dbReference>
<evidence type="ECO:0000256" key="1">
    <source>
        <dbReference type="ARBA" id="ARBA00004123"/>
    </source>
</evidence>
<dbReference type="EMBL" id="BSYO01000008">
    <property type="protein sequence ID" value="GMH08890.1"/>
    <property type="molecule type" value="Genomic_DNA"/>
</dbReference>
<dbReference type="InterPro" id="IPR003347">
    <property type="entry name" value="JmjC_dom"/>
</dbReference>
<proteinExistence type="inferred from homology"/>